<evidence type="ECO:0000256" key="4">
    <source>
        <dbReference type="RuleBase" id="RU369035"/>
    </source>
</evidence>
<name>A0A642V3M6_9ASCO</name>
<evidence type="ECO:0000313" key="8">
    <source>
        <dbReference type="EMBL" id="KAA8912258.1"/>
    </source>
</evidence>
<organism evidence="8 9">
    <name type="scientific">Trichomonascus ciferrii</name>
    <dbReference type="NCBI Taxonomy" id="44093"/>
    <lineage>
        <taxon>Eukaryota</taxon>
        <taxon>Fungi</taxon>
        <taxon>Dikarya</taxon>
        <taxon>Ascomycota</taxon>
        <taxon>Saccharomycotina</taxon>
        <taxon>Dipodascomycetes</taxon>
        <taxon>Dipodascales</taxon>
        <taxon>Trichomonascaceae</taxon>
        <taxon>Trichomonascus</taxon>
        <taxon>Trichomonascus ciferrii complex</taxon>
    </lineage>
</organism>
<evidence type="ECO:0000313" key="9">
    <source>
        <dbReference type="Proteomes" id="UP000761534"/>
    </source>
</evidence>
<dbReference type="VEuPathDB" id="FungiDB:TRICI_003538"/>
<evidence type="ECO:0000256" key="6">
    <source>
        <dbReference type="SAM" id="MobiDB-lite"/>
    </source>
</evidence>
<keyword evidence="4" id="KW-0507">mRNA processing</keyword>
<feature type="compositionally biased region" description="Low complexity" evidence="6">
    <location>
        <begin position="56"/>
        <end position="72"/>
    </location>
</feature>
<proteinExistence type="predicted"/>
<dbReference type="PANTHER" id="PTHR19980:SF0">
    <property type="entry name" value="CLEAVAGE STIMULATION FACTOR SUBUNIT 3"/>
    <property type="match status" value="1"/>
</dbReference>
<dbReference type="GO" id="GO:0003729">
    <property type="term" value="F:mRNA binding"/>
    <property type="evidence" value="ECO:0007669"/>
    <property type="project" value="TreeGrafter"/>
</dbReference>
<dbReference type="PANTHER" id="PTHR19980">
    <property type="entry name" value="RNA CLEAVAGE STIMULATION FACTOR"/>
    <property type="match status" value="1"/>
</dbReference>
<dbReference type="GO" id="GO:0005737">
    <property type="term" value="C:cytoplasm"/>
    <property type="evidence" value="ECO:0007669"/>
    <property type="project" value="UniProtKB-SubCell"/>
</dbReference>
<dbReference type="InterPro" id="IPR045243">
    <property type="entry name" value="Rna14-like"/>
</dbReference>
<dbReference type="Gene3D" id="1.25.40.1040">
    <property type="match status" value="1"/>
</dbReference>
<comment type="subcellular location">
    <subcellularLocation>
        <location evidence="4">Nucleus</location>
    </subcellularLocation>
    <subcellularLocation>
        <location evidence="4">Cytoplasm</location>
    </subcellularLocation>
    <text evidence="4">Nucleus and/or cytoplasm.</text>
</comment>
<dbReference type="InterPro" id="IPR008847">
    <property type="entry name" value="Suf"/>
</dbReference>
<feature type="compositionally biased region" description="Basic and acidic residues" evidence="6">
    <location>
        <begin position="655"/>
        <end position="664"/>
    </location>
</feature>
<gene>
    <name evidence="8" type="ORF">TRICI_003538</name>
</gene>
<keyword evidence="4" id="KW-0963">Cytoplasm</keyword>
<evidence type="ECO:0000259" key="7">
    <source>
        <dbReference type="Pfam" id="PF05843"/>
    </source>
</evidence>
<accession>A0A642V3M6</accession>
<dbReference type="SMART" id="SM00386">
    <property type="entry name" value="HAT"/>
    <property type="match status" value="7"/>
</dbReference>
<dbReference type="InterPro" id="IPR003107">
    <property type="entry name" value="HAT"/>
</dbReference>
<dbReference type="Proteomes" id="UP000761534">
    <property type="component" value="Unassembled WGS sequence"/>
</dbReference>
<feature type="compositionally biased region" description="Basic and acidic residues" evidence="6">
    <location>
        <begin position="1"/>
        <end position="10"/>
    </location>
</feature>
<keyword evidence="2 4" id="KW-0539">Nucleus</keyword>
<dbReference type="InterPro" id="IPR011990">
    <property type="entry name" value="TPR-like_helical_dom_sf"/>
</dbReference>
<comment type="function">
    <text evidence="4">Component of the cleavage factor IA (CFIA) complex, which is involved in the endonucleolytic cleavage during polyadenylation-dependent pre-mRNA 3'-end formation.</text>
</comment>
<evidence type="ECO:0000256" key="5">
    <source>
        <dbReference type="SAM" id="Coils"/>
    </source>
</evidence>
<keyword evidence="5" id="KW-0175">Coiled coil</keyword>
<feature type="compositionally biased region" description="Basic and acidic residues" evidence="6">
    <location>
        <begin position="25"/>
        <end position="47"/>
    </location>
</feature>
<feature type="domain" description="Suppressor of forked" evidence="7">
    <location>
        <begin position="82"/>
        <end position="622"/>
    </location>
</feature>
<feature type="compositionally biased region" description="Low complexity" evidence="6">
    <location>
        <begin position="632"/>
        <end position="642"/>
    </location>
</feature>
<protein>
    <recommendedName>
        <fullName evidence="3 4">mRNA 3'-end-processing protein RNA14</fullName>
    </recommendedName>
</protein>
<sequence length="728" mass="84056">MSEAQEDKEPQSVVDMSEGAGESNNVEKKEVEERATSVGEEGKRDSTARSTPAFLTDSPAPAAQPSTAASSTGKRKRLPQDVVGKLEDRIAEDASDIDAWKELVEEYKKKEKLEELREIYERMLKNFPTSAETWIDYVDTELANGEFYKVEQLFSRCLPKVLNIKLWTHYLGYVRRINNVNSTDGEKARQVISQVYEFVFERLGFDRNSGPLWKEYIEFIKSKEGTTTWEQQQQMDLLRKTYRRAICIPLVNVEDLWHAYNEFETNLNKTTARKFIAEKSAAYMTARSCIREMQNMIGSMDITNTTPYPRRWTKKEEKESIRWFRWLEWEKKNPLGLDAETLKQRVVFTYKQAVMSMRYFPEIWFDAVEYLLSSDQAALANEFLSQAVHANPTSFILFFKKAELEEKEMKLKEMRETFIKLLDNHKSYRTKLEQQLAETEAETGARDADVEKKLETNARDITTVYTAYMKSVKRAEGIKEARKVFSEGRKLPYSTYHIYVASAMMEYYNDKNSGIAGKIFEVGLKRYSEIASYVQEYFNFLIMTNDDTNARALFEKSVIKMSAEEARPLYERFLSYEANYGELAALLRLEKRYKDVYADVTAVSVFSKRYSQDGYDPIKEVDLGERYRGANQSKKQTKQQQSTKEEPVLVDDDVPPAKRTKEENGGEASTTTYSPTFEQAAQNALPAGIMALLKVLPPAASYDTVRFDATKLVKLIKETSIPEHLLDN</sequence>
<dbReference type="EMBL" id="SWFS01000259">
    <property type="protein sequence ID" value="KAA8912258.1"/>
    <property type="molecule type" value="Genomic_DNA"/>
</dbReference>
<evidence type="ECO:0000256" key="1">
    <source>
        <dbReference type="ARBA" id="ARBA00022737"/>
    </source>
</evidence>
<evidence type="ECO:0000256" key="3">
    <source>
        <dbReference type="ARBA" id="ARBA00026188"/>
    </source>
</evidence>
<feature type="region of interest" description="Disordered" evidence="6">
    <location>
        <begin position="1"/>
        <end position="80"/>
    </location>
</feature>
<feature type="region of interest" description="Disordered" evidence="6">
    <location>
        <begin position="626"/>
        <end position="674"/>
    </location>
</feature>
<dbReference type="GO" id="GO:0180010">
    <property type="term" value="P:co-transcriptional mRNA 3'-end processing, cleavage and polyadenylation pathway"/>
    <property type="evidence" value="ECO:0007669"/>
    <property type="project" value="UniProtKB-UniRule"/>
</dbReference>
<dbReference type="GO" id="GO:0005634">
    <property type="term" value="C:nucleus"/>
    <property type="evidence" value="ECO:0007669"/>
    <property type="project" value="UniProtKB-SubCell"/>
</dbReference>
<dbReference type="SUPFAM" id="SSF48452">
    <property type="entry name" value="TPR-like"/>
    <property type="match status" value="1"/>
</dbReference>
<reference evidence="8" key="1">
    <citation type="journal article" date="2019" name="G3 (Bethesda)">
        <title>Genome Assemblies of Two Rare Opportunistic Yeast Pathogens: Diutina rugosa (syn. Candida rugosa) and Trichomonascus ciferrii (syn. Candida ciferrii).</title>
        <authorList>
            <person name="Mixao V."/>
            <person name="Saus E."/>
            <person name="Hansen A.P."/>
            <person name="Lass-Florl C."/>
            <person name="Gabaldon T."/>
        </authorList>
    </citation>
    <scope>NUCLEOTIDE SEQUENCE</scope>
    <source>
        <strain evidence="8">CBS 4856</strain>
    </source>
</reference>
<evidence type="ECO:0000256" key="2">
    <source>
        <dbReference type="ARBA" id="ARBA00023242"/>
    </source>
</evidence>
<keyword evidence="9" id="KW-1185">Reference proteome</keyword>
<comment type="caution">
    <text evidence="8">The sequence shown here is derived from an EMBL/GenBank/DDBJ whole genome shotgun (WGS) entry which is preliminary data.</text>
</comment>
<keyword evidence="1" id="KW-0677">Repeat</keyword>
<dbReference type="Pfam" id="PF05843">
    <property type="entry name" value="Suf"/>
    <property type="match status" value="1"/>
</dbReference>
<dbReference type="AlphaFoldDB" id="A0A642V3M6"/>
<feature type="coiled-coil region" evidence="5">
    <location>
        <begin position="397"/>
        <end position="442"/>
    </location>
</feature>
<dbReference type="OrthoDB" id="26282at2759"/>